<name>A0ABS8CLT2_9RHOB</name>
<evidence type="ECO:0000256" key="11">
    <source>
        <dbReference type="HAMAP-Rule" id="MF_00155"/>
    </source>
</evidence>
<keyword evidence="14" id="KW-1185">Reference proteome</keyword>
<evidence type="ECO:0000256" key="3">
    <source>
        <dbReference type="ARBA" id="ARBA00009620"/>
    </source>
</evidence>
<keyword evidence="11" id="KW-0997">Cell inner membrane</keyword>
<sequence>MNAPNASRKQTRTAAILAGVVVMMLGAAYAAVPLYDLFCRVTGFGGTVLVASEESQEVLDREIVIRFDASLAAGMPWKFKPEVRQMTVKLGQNALAFYEAYNPTDQAIAGTASYNVAPNAAGGYFVKVHCFCFEQQVLQPGERVMMPVSFYVDPEILDDDEGRLLKEITLSYTFHTTEMPEGQASAGTAAGTTSTGGQPPVLAN</sequence>
<gene>
    <name evidence="11" type="primary">ctaG</name>
    <name evidence="13" type="ORF">H0485_08960</name>
</gene>
<dbReference type="PANTHER" id="PTHR21320">
    <property type="entry name" value="CYTOCHROME C OXIDASE ASSEMBLY PROTEIN COX11-RELATED"/>
    <property type="match status" value="1"/>
</dbReference>
<evidence type="ECO:0000256" key="5">
    <source>
        <dbReference type="ARBA" id="ARBA00022475"/>
    </source>
</evidence>
<proteinExistence type="inferred from homology"/>
<protein>
    <recommendedName>
        <fullName evidence="4 11">Cytochrome c oxidase assembly protein CtaG</fullName>
    </recommendedName>
</protein>
<keyword evidence="10 11" id="KW-0472">Membrane</keyword>
<dbReference type="PIRSF" id="PIRSF005413">
    <property type="entry name" value="COX11"/>
    <property type="match status" value="1"/>
</dbReference>
<comment type="caution">
    <text evidence="13">The sequence shown here is derived from an EMBL/GenBank/DDBJ whole genome shotgun (WGS) entry which is preliminary data.</text>
</comment>
<dbReference type="EMBL" id="JACDXX010000007">
    <property type="protein sequence ID" value="MCB5410128.1"/>
    <property type="molecule type" value="Genomic_DNA"/>
</dbReference>
<evidence type="ECO:0000256" key="9">
    <source>
        <dbReference type="ARBA" id="ARBA00023008"/>
    </source>
</evidence>
<keyword evidence="5 11" id="KW-1003">Cell membrane</keyword>
<organism evidence="13 14">
    <name type="scientific">Pseudogemmobacter faecipullorum</name>
    <dbReference type="NCBI Taxonomy" id="2755041"/>
    <lineage>
        <taxon>Bacteria</taxon>
        <taxon>Pseudomonadati</taxon>
        <taxon>Pseudomonadota</taxon>
        <taxon>Alphaproteobacteria</taxon>
        <taxon>Rhodobacterales</taxon>
        <taxon>Paracoccaceae</taxon>
        <taxon>Pseudogemmobacter</taxon>
    </lineage>
</organism>
<evidence type="ECO:0000313" key="14">
    <source>
        <dbReference type="Proteomes" id="UP001198571"/>
    </source>
</evidence>
<dbReference type="NCBIfam" id="NF003465">
    <property type="entry name" value="PRK05089.1"/>
    <property type="match status" value="1"/>
</dbReference>
<evidence type="ECO:0000256" key="12">
    <source>
        <dbReference type="SAM" id="MobiDB-lite"/>
    </source>
</evidence>
<reference evidence="13 14" key="1">
    <citation type="submission" date="2020-07" db="EMBL/GenBank/DDBJ databases">
        <title>Pseudogemmobacter sp. nov., isolated from poultry manure in Taiwan.</title>
        <authorList>
            <person name="Lin S.-Y."/>
            <person name="Tang Y.-S."/>
            <person name="Young C.-C."/>
        </authorList>
    </citation>
    <scope>NUCLEOTIDE SEQUENCE [LARGE SCALE GENOMIC DNA]</scope>
    <source>
        <strain evidence="13 14">CC-YST710</strain>
    </source>
</reference>
<dbReference type="SUPFAM" id="SSF110111">
    <property type="entry name" value="Ctag/Cox11"/>
    <property type="match status" value="1"/>
</dbReference>
<feature type="region of interest" description="Disordered" evidence="12">
    <location>
        <begin position="180"/>
        <end position="204"/>
    </location>
</feature>
<accession>A0ABS8CLT2</accession>
<keyword evidence="9 11" id="KW-0186">Copper</keyword>
<evidence type="ECO:0000256" key="4">
    <source>
        <dbReference type="ARBA" id="ARBA00015384"/>
    </source>
</evidence>
<dbReference type="InterPro" id="IPR007533">
    <property type="entry name" value="Cyt_c_oxidase_assmbl_CtaG"/>
</dbReference>
<dbReference type="PANTHER" id="PTHR21320:SF3">
    <property type="entry name" value="CYTOCHROME C OXIDASE ASSEMBLY PROTEIN COX11, MITOCHONDRIAL-RELATED"/>
    <property type="match status" value="1"/>
</dbReference>
<keyword evidence="7 11" id="KW-0735">Signal-anchor</keyword>
<evidence type="ECO:0000256" key="7">
    <source>
        <dbReference type="ARBA" id="ARBA00022968"/>
    </source>
</evidence>
<evidence type="ECO:0000256" key="8">
    <source>
        <dbReference type="ARBA" id="ARBA00022989"/>
    </source>
</evidence>
<evidence type="ECO:0000256" key="2">
    <source>
        <dbReference type="ARBA" id="ARBA00004382"/>
    </source>
</evidence>
<evidence type="ECO:0000256" key="1">
    <source>
        <dbReference type="ARBA" id="ARBA00004007"/>
    </source>
</evidence>
<feature type="topological domain" description="Cytoplasmic" evidence="11">
    <location>
        <begin position="1"/>
        <end position="8"/>
    </location>
</feature>
<dbReference type="RefSeq" id="WP_226935036.1">
    <property type="nucleotide sequence ID" value="NZ_JACDXX010000007.1"/>
</dbReference>
<comment type="similarity">
    <text evidence="3 11">Belongs to the COX11/CtaG family.</text>
</comment>
<evidence type="ECO:0000256" key="6">
    <source>
        <dbReference type="ARBA" id="ARBA00022692"/>
    </source>
</evidence>
<comment type="function">
    <text evidence="1 11">Exerts its effect at some terminal stage of cytochrome c oxidase synthesis, probably by being involved in the insertion of the copper B into subunit I.</text>
</comment>
<feature type="compositionally biased region" description="Low complexity" evidence="12">
    <location>
        <begin position="184"/>
        <end position="197"/>
    </location>
</feature>
<dbReference type="HAMAP" id="MF_00155">
    <property type="entry name" value="CtaG"/>
    <property type="match status" value="1"/>
</dbReference>
<keyword evidence="8 11" id="KW-1133">Transmembrane helix</keyword>
<comment type="subcellular location">
    <subcellularLocation>
        <location evidence="2 11">Cell inner membrane</location>
        <topology evidence="2 11">Single-pass type II membrane protein</topology>
        <orientation evidence="2 11">Periplasmic side</orientation>
    </subcellularLocation>
</comment>
<evidence type="ECO:0000256" key="10">
    <source>
        <dbReference type="ARBA" id="ARBA00023136"/>
    </source>
</evidence>
<dbReference type="Pfam" id="PF04442">
    <property type="entry name" value="CtaG_Cox11"/>
    <property type="match status" value="1"/>
</dbReference>
<feature type="topological domain" description="Periplasmic" evidence="11">
    <location>
        <begin position="32"/>
        <end position="204"/>
    </location>
</feature>
<keyword evidence="6 11" id="KW-0812">Transmembrane</keyword>
<dbReference type="Gene3D" id="2.60.370.10">
    <property type="entry name" value="Ctag/Cox11"/>
    <property type="match status" value="1"/>
</dbReference>
<dbReference type="Proteomes" id="UP001198571">
    <property type="component" value="Unassembled WGS sequence"/>
</dbReference>
<dbReference type="InterPro" id="IPR023471">
    <property type="entry name" value="CtaG/Cox11_dom_sf"/>
</dbReference>
<evidence type="ECO:0000313" key="13">
    <source>
        <dbReference type="EMBL" id="MCB5410128.1"/>
    </source>
</evidence>